<reference evidence="3" key="2">
    <citation type="submission" date="2012-06" db="EMBL/GenBank/DDBJ databases">
        <title>Annotation of the Genome Sequence of Fusarium oxysporum Fo47.</title>
        <authorList>
            <consortium name="The Broad Institute Genomics Platform"/>
            <person name="Ma L.-J."/>
            <person name="Corby-Kistler H."/>
            <person name="Broz K."/>
            <person name="Gale L.R."/>
            <person name="Jonkers W."/>
            <person name="O'Donnell K."/>
            <person name="Ploetz R."/>
            <person name="Steinberg C."/>
            <person name="Schwartz D.C."/>
            <person name="VanEtten H."/>
            <person name="Zhou S."/>
            <person name="Young S.K."/>
            <person name="Zeng Q."/>
            <person name="Gargeya S."/>
            <person name="Fitzgerald M."/>
            <person name="Abouelleil A."/>
            <person name="Alvarado L."/>
            <person name="Chapman S.B."/>
            <person name="Gainer-Dewar J."/>
            <person name="Goldberg J."/>
            <person name="Griggs A."/>
            <person name="Gujja S."/>
            <person name="Hansen M."/>
            <person name="Howarth C."/>
            <person name="Imamovic A."/>
            <person name="Ireland A."/>
            <person name="Larimer J."/>
            <person name="McCowan C."/>
            <person name="Murphy C."/>
            <person name="Pearson M."/>
            <person name="Poon T.W."/>
            <person name="Priest M."/>
            <person name="Roberts A."/>
            <person name="Saif S."/>
            <person name="Shea T."/>
            <person name="Sykes S."/>
            <person name="Wortman J."/>
            <person name="Nusbaum C."/>
            <person name="Birren B."/>
        </authorList>
    </citation>
    <scope>NUCLEOTIDE SEQUENCE</scope>
    <source>
        <strain evidence="3">Fo47</strain>
    </source>
</reference>
<feature type="region of interest" description="Disordered" evidence="1">
    <location>
        <begin position="157"/>
        <end position="200"/>
    </location>
</feature>
<feature type="domain" description="DUF7924" evidence="2">
    <location>
        <begin position="225"/>
        <end position="351"/>
    </location>
</feature>
<dbReference type="InterPro" id="IPR057684">
    <property type="entry name" value="DUF7924"/>
</dbReference>
<feature type="compositionally biased region" description="Basic and acidic residues" evidence="1">
    <location>
        <begin position="950"/>
        <end position="959"/>
    </location>
</feature>
<reference evidence="3" key="1">
    <citation type="submission" date="2011-06" db="EMBL/GenBank/DDBJ databases">
        <title>The Genome Sequence of Fusarium oxysporum Fo47.</title>
        <authorList>
            <consortium name="The Broad Institute Genome Sequencing Platform"/>
            <person name="Ma L.-J."/>
            <person name="Gale L.R."/>
            <person name="Schwartz D.C."/>
            <person name="Zhou S."/>
            <person name="Corby-Kistler H."/>
            <person name="Young S.K."/>
            <person name="Zeng Q."/>
            <person name="Gargeya S."/>
            <person name="Fitzgerald M."/>
            <person name="Haas B."/>
            <person name="Abouelleil A."/>
            <person name="Alvarado L."/>
            <person name="Arachchi H.M."/>
            <person name="Berlin A."/>
            <person name="Brown A."/>
            <person name="Chapman S.B."/>
            <person name="Chen Z."/>
            <person name="Dunbar C."/>
            <person name="Freedman E."/>
            <person name="Gearin G."/>
            <person name="Gellesch M."/>
            <person name="Goldberg J."/>
            <person name="Griggs A."/>
            <person name="Gujja S."/>
            <person name="Heiman D."/>
            <person name="Howarth C."/>
            <person name="Larson L."/>
            <person name="Lui A."/>
            <person name="MacDonald P.J.P."/>
            <person name="Mehta T."/>
            <person name="Montmayeur A."/>
            <person name="Murphy C."/>
            <person name="Neiman D."/>
            <person name="Pearson M."/>
            <person name="Priest M."/>
            <person name="Roberts A."/>
            <person name="Saif S."/>
            <person name="Shea T."/>
            <person name="Shenoy N."/>
            <person name="Sisk P."/>
            <person name="Stolte C."/>
            <person name="Sykes S."/>
            <person name="Wortman J."/>
            <person name="Nusbaum C."/>
            <person name="Birren B."/>
        </authorList>
    </citation>
    <scope>NUCLEOTIDE SEQUENCE [LARGE SCALE GENOMIC DNA]</scope>
    <source>
        <strain evidence="3">Fo47</strain>
    </source>
</reference>
<accession>W9LH95</accession>
<dbReference type="Proteomes" id="UP000030766">
    <property type="component" value="Unassembled WGS sequence"/>
</dbReference>
<dbReference type="EMBL" id="JH717896">
    <property type="protein sequence ID" value="EWZ52428.1"/>
    <property type="molecule type" value="Genomic_DNA"/>
</dbReference>
<evidence type="ECO:0000256" key="1">
    <source>
        <dbReference type="SAM" id="MobiDB-lite"/>
    </source>
</evidence>
<name>W9LH95_FUSOX</name>
<dbReference type="HOGENOM" id="CLU_005168_1_0_1"/>
<feature type="region of interest" description="Disordered" evidence="1">
    <location>
        <begin position="866"/>
        <end position="959"/>
    </location>
</feature>
<dbReference type="VEuPathDB" id="FungiDB:FOZG_02197"/>
<gene>
    <name evidence="3" type="ORF">FOZG_02197</name>
</gene>
<protein>
    <recommendedName>
        <fullName evidence="2">DUF7924 domain-containing protein</fullName>
    </recommendedName>
</protein>
<proteinExistence type="predicted"/>
<evidence type="ECO:0000259" key="2">
    <source>
        <dbReference type="Pfam" id="PF25545"/>
    </source>
</evidence>
<sequence length="988" mass="113341">MYLFTPKSMPTAITDTNKQLQFHVTTYGASHFTMPPNQREIQRQLMRKYNIIFDGPIDSVTSPQWPGNCNTIFDHIRRLGKTDYSDYRESISADFTRFPWRHQVQQRAKRITKIAKRCLESRKNESGWRLALESEVMTRFSVEIACRNCRGRLWRSEQEVDPTTQAAEEDDPNSLRARQRRRQSCTCKPNGFSRDIPEQGISPLFDDRAEEAIIYSSELRAELPKREHRPDRVFGLQVTERLSRLLNYAEDIRSSPFRLDGDPLVFPFLVIEAKSEKGSDAFTDTQVQTAFAIRELLSIQQELAHVANENEEWDGGPLVWFLSYKGEQWRVFAAYIHTTPDTISYRVVRLWSGGVDSLDGALQLLLIIDYIADWARDIYREGIARSLQRLAPTDSESLRHDDDIFSMAGNIRSWIASNFDRSHDAKDRPMGDSLCKFDCGSGVFRDARFVDSQCIGLVITHHNVESFLRTATTDEETRGLISVLLESLERPCLAKGQVLNDLELMWTDTDRNLSEILHPEDVFYVVAVATFYLSPGWKPTRELTYLAVSKKLVQDSIRSPAGPLSSTIQLEKAPMVEDLESLRGHLNMSAEDNLNACLYNFCLRTDKPTRARRSEVNYVLKTLPTVASDDADRELQDRVLRACARPSTRNFVRKLHSIYKIGRNEPDVPFLRVSSTMDRLASPEDLQLRPDILDQTEWPWAHDSSFKTMKESNKELIIVRRAAQVTYFQADMCIYVLDTSLAQRGIPQALFSCPPETHVLMLKLDEDPSNIGRWGTSLYPEDEFRKGWNLAIHTSDDIGRLMDHFDKLKKELRQYRGFGLLSKWKHVTTGWAMHQNTRSLDFASNRPFIRHSYQAPLSSTLLKEEDYGSDRLPPMPFHSGVKQANDATTRAAGSANRTAESVRRPTLEGILQNTDNTRDGDDRANFSAMPEQRKEKRPIVAVDEPDEAESSAHAERRARQEREVARRFNSDFLSDKELEELLAKGTLF</sequence>
<organism evidence="3">
    <name type="scientific">Fusarium oxysporum Fo47</name>
    <dbReference type="NCBI Taxonomy" id="660027"/>
    <lineage>
        <taxon>Eukaryota</taxon>
        <taxon>Fungi</taxon>
        <taxon>Dikarya</taxon>
        <taxon>Ascomycota</taxon>
        <taxon>Pezizomycotina</taxon>
        <taxon>Sordariomycetes</taxon>
        <taxon>Hypocreomycetidae</taxon>
        <taxon>Hypocreales</taxon>
        <taxon>Nectriaceae</taxon>
        <taxon>Fusarium</taxon>
        <taxon>Fusarium oxysporum species complex</taxon>
    </lineage>
</organism>
<dbReference type="Pfam" id="PF25545">
    <property type="entry name" value="DUF7924"/>
    <property type="match status" value="1"/>
</dbReference>
<dbReference type="AlphaFoldDB" id="W9LH95"/>
<evidence type="ECO:0000313" key="3">
    <source>
        <dbReference type="EMBL" id="EWZ52428.1"/>
    </source>
</evidence>